<evidence type="ECO:0000256" key="1">
    <source>
        <dbReference type="SAM" id="MobiDB-lite"/>
    </source>
</evidence>
<name>A0ABW9KIY2_9BACT</name>
<protein>
    <recommendedName>
        <fullName evidence="5">Multisubunit Na+/H+ antiporter, MnhE subunit</fullName>
    </recommendedName>
</protein>
<feature type="region of interest" description="Disordered" evidence="1">
    <location>
        <begin position="153"/>
        <end position="176"/>
    </location>
</feature>
<reference evidence="3 4" key="1">
    <citation type="submission" date="2024-12" db="EMBL/GenBank/DDBJ databases">
        <authorList>
            <person name="Lee Y."/>
        </authorList>
    </citation>
    <scope>NUCLEOTIDE SEQUENCE [LARGE SCALE GENOMIC DNA]</scope>
    <source>
        <strain evidence="3 4">03SUJ4</strain>
    </source>
</reference>
<organism evidence="3 4">
    <name type="scientific">Terriglobus aquaticus</name>
    <dbReference type="NCBI Taxonomy" id="940139"/>
    <lineage>
        <taxon>Bacteria</taxon>
        <taxon>Pseudomonadati</taxon>
        <taxon>Acidobacteriota</taxon>
        <taxon>Terriglobia</taxon>
        <taxon>Terriglobales</taxon>
        <taxon>Acidobacteriaceae</taxon>
        <taxon>Terriglobus</taxon>
    </lineage>
</organism>
<evidence type="ECO:0000256" key="2">
    <source>
        <dbReference type="SAM" id="Phobius"/>
    </source>
</evidence>
<feature type="transmembrane region" description="Helical" evidence="2">
    <location>
        <begin position="27"/>
        <end position="43"/>
    </location>
</feature>
<evidence type="ECO:0008006" key="5">
    <source>
        <dbReference type="Google" id="ProtNLM"/>
    </source>
</evidence>
<accession>A0ABW9KIY2</accession>
<dbReference type="Proteomes" id="UP001634747">
    <property type="component" value="Unassembled WGS sequence"/>
</dbReference>
<proteinExistence type="predicted"/>
<keyword evidence="2" id="KW-0472">Membrane</keyword>
<evidence type="ECO:0000313" key="4">
    <source>
        <dbReference type="Proteomes" id="UP001634747"/>
    </source>
</evidence>
<sequence length="176" mass="19703">MFASALVLVLALWMLFTGSKQAHEWVAGAFSIACTLSLLIVVYREQSQTFDLRWSDALALWRTPWYVVSGIVEITVVLLKDLAGHRAESIFRVCGFRTAKEDPLLVTRRALATAYTSIAPNFIVLGVDHQQSRMLFHQIQRSSVPRMTKQLGAEVGTREDNPGDAAAQRQQKAEQQ</sequence>
<dbReference type="EMBL" id="JBJYXY010000001">
    <property type="protein sequence ID" value="MFN2975243.1"/>
    <property type="molecule type" value="Genomic_DNA"/>
</dbReference>
<keyword evidence="4" id="KW-1185">Reference proteome</keyword>
<gene>
    <name evidence="3" type="ORF">ACK2TP_05660</name>
</gene>
<keyword evidence="2" id="KW-0812">Transmembrane</keyword>
<comment type="caution">
    <text evidence="3">The sequence shown here is derived from an EMBL/GenBank/DDBJ whole genome shotgun (WGS) entry which is preliminary data.</text>
</comment>
<evidence type="ECO:0000313" key="3">
    <source>
        <dbReference type="EMBL" id="MFN2975243.1"/>
    </source>
</evidence>
<keyword evidence="2" id="KW-1133">Transmembrane helix</keyword>
<dbReference type="RefSeq" id="WP_263413227.1">
    <property type="nucleotide sequence ID" value="NZ_JAGSYB010000001.1"/>
</dbReference>